<dbReference type="Pfam" id="PF00743">
    <property type="entry name" value="FMO-like"/>
    <property type="match status" value="1"/>
</dbReference>
<keyword evidence="4" id="KW-0521">NADP</keyword>
<evidence type="ECO:0000256" key="1">
    <source>
        <dbReference type="ARBA" id="ARBA00009183"/>
    </source>
</evidence>
<dbReference type="PIRSF" id="PIRSF000332">
    <property type="entry name" value="FMO"/>
    <property type="match status" value="1"/>
</dbReference>
<reference evidence="7" key="1">
    <citation type="submission" date="2018-01" db="EMBL/GenBank/DDBJ databases">
        <authorList>
            <person name="Mao J.F."/>
        </authorList>
    </citation>
    <scope>NUCLEOTIDE SEQUENCE</scope>
    <source>
        <strain evidence="7">Huo1</strain>
        <tissue evidence="7">Leaf</tissue>
    </source>
</reference>
<dbReference type="SUPFAM" id="SSF51905">
    <property type="entry name" value="FAD/NAD(P)-binding domain"/>
    <property type="match status" value="1"/>
</dbReference>
<keyword evidence="8" id="KW-1185">Reference proteome</keyword>
<name>A0A8X8WR06_SALSN</name>
<evidence type="ECO:0000256" key="6">
    <source>
        <dbReference type="RuleBase" id="RU361177"/>
    </source>
</evidence>
<evidence type="ECO:0000256" key="2">
    <source>
        <dbReference type="ARBA" id="ARBA00022630"/>
    </source>
</evidence>
<dbReference type="InterPro" id="IPR036188">
    <property type="entry name" value="FAD/NAD-bd_sf"/>
</dbReference>
<organism evidence="7">
    <name type="scientific">Salvia splendens</name>
    <name type="common">Scarlet sage</name>
    <dbReference type="NCBI Taxonomy" id="180675"/>
    <lineage>
        <taxon>Eukaryota</taxon>
        <taxon>Viridiplantae</taxon>
        <taxon>Streptophyta</taxon>
        <taxon>Embryophyta</taxon>
        <taxon>Tracheophyta</taxon>
        <taxon>Spermatophyta</taxon>
        <taxon>Magnoliopsida</taxon>
        <taxon>eudicotyledons</taxon>
        <taxon>Gunneridae</taxon>
        <taxon>Pentapetalae</taxon>
        <taxon>asterids</taxon>
        <taxon>lamiids</taxon>
        <taxon>Lamiales</taxon>
        <taxon>Lamiaceae</taxon>
        <taxon>Nepetoideae</taxon>
        <taxon>Mentheae</taxon>
        <taxon>Salviinae</taxon>
        <taxon>Salvia</taxon>
        <taxon>Salvia subgen. Calosphace</taxon>
        <taxon>core Calosphace</taxon>
    </lineage>
</organism>
<dbReference type="PANTHER" id="PTHR23023">
    <property type="entry name" value="DIMETHYLANILINE MONOOXYGENASE"/>
    <property type="match status" value="1"/>
</dbReference>
<proteinExistence type="inferred from homology"/>
<comment type="similarity">
    <text evidence="1 6">Belongs to the FMO family.</text>
</comment>
<keyword evidence="5 6" id="KW-0560">Oxidoreductase</keyword>
<dbReference type="Gene3D" id="3.50.50.60">
    <property type="entry name" value="FAD/NAD(P)-binding domain"/>
    <property type="match status" value="1"/>
</dbReference>
<dbReference type="Proteomes" id="UP000298416">
    <property type="component" value="Unassembled WGS sequence"/>
</dbReference>
<reference evidence="7" key="2">
    <citation type="submission" date="2020-08" db="EMBL/GenBank/DDBJ databases">
        <title>Plant Genome Project.</title>
        <authorList>
            <person name="Zhang R.-G."/>
        </authorList>
    </citation>
    <scope>NUCLEOTIDE SEQUENCE</scope>
    <source>
        <strain evidence="7">Huo1</strain>
        <tissue evidence="7">Leaf</tissue>
    </source>
</reference>
<keyword evidence="2 6" id="KW-0285">Flavoprotein</keyword>
<dbReference type="AlphaFoldDB" id="A0A8X8WR06"/>
<dbReference type="InterPro" id="IPR000960">
    <property type="entry name" value="Flavin_mOase"/>
</dbReference>
<gene>
    <name evidence="7" type="ORF">SASPL_137025</name>
</gene>
<comment type="caution">
    <text evidence="7">The sequence shown here is derived from an EMBL/GenBank/DDBJ whole genome shotgun (WGS) entry which is preliminary data.</text>
</comment>
<dbReference type="InterPro" id="IPR050346">
    <property type="entry name" value="FMO-like"/>
</dbReference>
<evidence type="ECO:0000256" key="4">
    <source>
        <dbReference type="ARBA" id="ARBA00022857"/>
    </source>
</evidence>
<dbReference type="EMBL" id="PNBA02000014">
    <property type="protein sequence ID" value="KAG6400200.1"/>
    <property type="molecule type" value="Genomic_DNA"/>
</dbReference>
<evidence type="ECO:0000313" key="8">
    <source>
        <dbReference type="Proteomes" id="UP000298416"/>
    </source>
</evidence>
<comment type="cofactor">
    <cofactor evidence="6">
        <name>FAD</name>
        <dbReference type="ChEBI" id="CHEBI:57692"/>
    </cofactor>
</comment>
<dbReference type="EC" id="1.-.-.-" evidence="6"/>
<sequence>MQWSNVQYHLSFSSSSSHTTRTKPTQKNHLACPNQSGMAAKKVAIVGAGISGILACKHALDPVVFEARSCVGGVWCSTIDSTRLQTPKEYFEFSDFAWPDSVAEAFPDHSQVLDYVRSYAVHFEVVPRIRFGSKVTSLDYCLSSDGDGGGGDWRLWGGSGEAFSCKGKWKVVVEDVLQPLKPPMVLILSFSVCVCVRYVSFTHSMNYAAMGKIQAAKFTENKRVVVGFQKSAVDTAAEIAKNNGPKHPCTLLFRRVHWTGSEDMVKFTFKNLTRFSELMVHKTEEGLILWFLALVLSPLRWIFSKLVECYLRWIYPLNKYNMVPKHSFLKQICSCMFMILPRDFYGRVREGSLILRKSDVVGFYEKGLVLDGGTSHLEADIVIFATGYKSDEKITGIFSSLEFKKCIIGSSAPFYR</sequence>
<protein>
    <recommendedName>
        <fullName evidence="6">Flavin-containing monooxygenase</fullName>
        <ecNumber evidence="6">1.-.-.-</ecNumber>
    </recommendedName>
</protein>
<dbReference type="InterPro" id="IPR020946">
    <property type="entry name" value="Flavin_mOase-like"/>
</dbReference>
<dbReference type="GO" id="GO:0050661">
    <property type="term" value="F:NADP binding"/>
    <property type="evidence" value="ECO:0007669"/>
    <property type="project" value="InterPro"/>
</dbReference>
<evidence type="ECO:0000313" key="7">
    <source>
        <dbReference type="EMBL" id="KAG6400200.1"/>
    </source>
</evidence>
<dbReference type="GO" id="GO:0004499">
    <property type="term" value="F:N,N-dimethylaniline monooxygenase activity"/>
    <property type="evidence" value="ECO:0007669"/>
    <property type="project" value="InterPro"/>
</dbReference>
<accession>A0A8X8WR06</accession>
<evidence type="ECO:0000256" key="3">
    <source>
        <dbReference type="ARBA" id="ARBA00022827"/>
    </source>
</evidence>
<evidence type="ECO:0000256" key="5">
    <source>
        <dbReference type="ARBA" id="ARBA00023002"/>
    </source>
</evidence>
<dbReference type="GO" id="GO:0050660">
    <property type="term" value="F:flavin adenine dinucleotide binding"/>
    <property type="evidence" value="ECO:0007669"/>
    <property type="project" value="InterPro"/>
</dbReference>
<keyword evidence="3 6" id="KW-0274">FAD</keyword>
<keyword evidence="6" id="KW-0503">Monooxygenase</keyword>